<gene>
    <name evidence="7" type="primary">ispD</name>
    <name evidence="8" type="ORF">SAMN04488051_10676</name>
</gene>
<evidence type="ECO:0000256" key="4">
    <source>
        <dbReference type="ARBA" id="ARBA00022679"/>
    </source>
</evidence>
<evidence type="ECO:0000256" key="6">
    <source>
        <dbReference type="ARBA" id="ARBA00023229"/>
    </source>
</evidence>
<dbReference type="CDD" id="cd02516">
    <property type="entry name" value="CDP-ME_synthetase"/>
    <property type="match status" value="1"/>
</dbReference>
<evidence type="ECO:0000256" key="2">
    <source>
        <dbReference type="ARBA" id="ARBA00004787"/>
    </source>
</evidence>
<comment type="catalytic activity">
    <reaction evidence="1 7">
        <text>2-C-methyl-D-erythritol 4-phosphate + CTP + H(+) = 4-CDP-2-C-methyl-D-erythritol + diphosphate</text>
        <dbReference type="Rhea" id="RHEA:13429"/>
        <dbReference type="ChEBI" id="CHEBI:15378"/>
        <dbReference type="ChEBI" id="CHEBI:33019"/>
        <dbReference type="ChEBI" id="CHEBI:37563"/>
        <dbReference type="ChEBI" id="CHEBI:57823"/>
        <dbReference type="ChEBI" id="CHEBI:58262"/>
        <dbReference type="EC" id="2.7.7.60"/>
    </reaction>
</comment>
<keyword evidence="6 7" id="KW-0414">Isoprene biosynthesis</keyword>
<reference evidence="8 9" key="1">
    <citation type="submission" date="2016-10" db="EMBL/GenBank/DDBJ databases">
        <authorList>
            <person name="de Groot N.N."/>
        </authorList>
    </citation>
    <scope>NUCLEOTIDE SEQUENCE [LARGE SCALE GENOMIC DNA]</scope>
    <source>
        <strain evidence="8 9">CGMCC 1.3430</strain>
    </source>
</reference>
<dbReference type="Proteomes" id="UP000198773">
    <property type="component" value="Unassembled WGS sequence"/>
</dbReference>
<dbReference type="HAMAP" id="MF_00108">
    <property type="entry name" value="IspD"/>
    <property type="match status" value="1"/>
</dbReference>
<keyword evidence="4 7" id="KW-0808">Transferase</keyword>
<proteinExistence type="inferred from homology"/>
<feature type="site" description="Transition state stabilizer" evidence="7">
    <location>
        <position position="28"/>
    </location>
</feature>
<evidence type="ECO:0000256" key="5">
    <source>
        <dbReference type="ARBA" id="ARBA00022695"/>
    </source>
</evidence>
<dbReference type="OrthoDB" id="9806837at2"/>
<evidence type="ECO:0000256" key="1">
    <source>
        <dbReference type="ARBA" id="ARBA00001282"/>
    </source>
</evidence>
<dbReference type="EC" id="2.7.7.60" evidence="7"/>
<dbReference type="Pfam" id="PF01128">
    <property type="entry name" value="IspD"/>
    <property type="match status" value="1"/>
</dbReference>
<keyword evidence="5 7" id="KW-0548">Nucleotidyltransferase</keyword>
<dbReference type="GO" id="GO:0019288">
    <property type="term" value="P:isopentenyl diphosphate biosynthetic process, methylerythritol 4-phosphate pathway"/>
    <property type="evidence" value="ECO:0007669"/>
    <property type="project" value="UniProtKB-UniRule"/>
</dbReference>
<dbReference type="Gene3D" id="3.90.550.10">
    <property type="entry name" value="Spore Coat Polysaccharide Biosynthesis Protein SpsA, Chain A"/>
    <property type="match status" value="1"/>
</dbReference>
<dbReference type="NCBIfam" id="TIGR00453">
    <property type="entry name" value="ispD"/>
    <property type="match status" value="1"/>
</dbReference>
<dbReference type="SUPFAM" id="SSF53448">
    <property type="entry name" value="Nucleotide-diphospho-sugar transferases"/>
    <property type="match status" value="1"/>
</dbReference>
<evidence type="ECO:0000313" key="9">
    <source>
        <dbReference type="Proteomes" id="UP000198773"/>
    </source>
</evidence>
<organism evidence="8 9">
    <name type="scientific">Alkalimonas amylolytica</name>
    <dbReference type="NCBI Taxonomy" id="152573"/>
    <lineage>
        <taxon>Bacteria</taxon>
        <taxon>Pseudomonadati</taxon>
        <taxon>Pseudomonadota</taxon>
        <taxon>Gammaproteobacteria</taxon>
        <taxon>Alkalimonas</taxon>
    </lineage>
</organism>
<sequence>MTALSLNRLAAVIPAAGIGSRMRSELPKQYLSLHGRTILEHSAAALRQLHQDLPLVIALGAEDPYFASTSLVADPRVRTVVGGRERADSVLAALDALDPAQFDWVLVHDAARPLLHATDLKRLFDCCQQAGYGGILAAPVRDTMKRGGPTIDHTVDRTRLWHALTPQLFPLLPLKQALRSALVESIVVTDEASAMERAGQSVLLVEGRSDNIKVTRPEDLALAAFYLETQQ</sequence>
<comment type="pathway">
    <text evidence="2 7">Isoprenoid biosynthesis; isopentenyl diphosphate biosynthesis via DXP pathway; isopentenyl diphosphate from 1-deoxy-D-xylulose 5-phosphate: step 2/6.</text>
</comment>
<dbReference type="InterPro" id="IPR034683">
    <property type="entry name" value="IspD/TarI"/>
</dbReference>
<dbReference type="InterPro" id="IPR029044">
    <property type="entry name" value="Nucleotide-diphossugar_trans"/>
</dbReference>
<dbReference type="InterPro" id="IPR018294">
    <property type="entry name" value="ISPD_synthase_CS"/>
</dbReference>
<dbReference type="FunFam" id="3.90.550.10:FF:000003">
    <property type="entry name" value="2-C-methyl-D-erythritol 4-phosphate cytidylyltransferase"/>
    <property type="match status" value="1"/>
</dbReference>
<dbReference type="GO" id="GO:0050518">
    <property type="term" value="F:2-C-methyl-D-erythritol 4-phosphate cytidylyltransferase activity"/>
    <property type="evidence" value="ECO:0007669"/>
    <property type="project" value="UniProtKB-UniRule"/>
</dbReference>
<dbReference type="InterPro" id="IPR050088">
    <property type="entry name" value="IspD/TarI_cytidylyltransf_bact"/>
</dbReference>
<comment type="function">
    <text evidence="7">Catalyzes the formation of 4-diphosphocytidyl-2-C-methyl-D-erythritol from CTP and 2-C-methyl-D-erythritol 4-phosphate (MEP).</text>
</comment>
<protein>
    <recommendedName>
        <fullName evidence="7">2-C-methyl-D-erythritol 4-phosphate cytidylyltransferase</fullName>
        <ecNumber evidence="7">2.7.7.60</ecNumber>
    </recommendedName>
    <alternativeName>
        <fullName evidence="7">4-diphosphocytidyl-2C-methyl-D-erythritol synthase</fullName>
    </alternativeName>
    <alternativeName>
        <fullName evidence="7">MEP cytidylyltransferase</fullName>
        <shortName evidence="7">MCT</shortName>
    </alternativeName>
</protein>
<accession>A0A1H4DWD1</accession>
<feature type="site" description="Transition state stabilizer" evidence="7">
    <location>
        <position position="21"/>
    </location>
</feature>
<comment type="similarity">
    <text evidence="3 7">Belongs to the IspD/TarI cytidylyltransferase family. IspD subfamily.</text>
</comment>
<keyword evidence="9" id="KW-1185">Reference proteome</keyword>
<dbReference type="PANTHER" id="PTHR32125:SF4">
    <property type="entry name" value="2-C-METHYL-D-ERYTHRITOL 4-PHOSPHATE CYTIDYLYLTRANSFERASE, CHLOROPLASTIC"/>
    <property type="match status" value="1"/>
</dbReference>
<dbReference type="AlphaFoldDB" id="A0A1H4DWD1"/>
<dbReference type="PROSITE" id="PS01295">
    <property type="entry name" value="ISPD"/>
    <property type="match status" value="1"/>
</dbReference>
<evidence type="ECO:0000313" key="8">
    <source>
        <dbReference type="EMBL" id="SEA77051.1"/>
    </source>
</evidence>
<evidence type="ECO:0000256" key="3">
    <source>
        <dbReference type="ARBA" id="ARBA00009789"/>
    </source>
</evidence>
<name>A0A1H4DWD1_ALKAM</name>
<dbReference type="RefSeq" id="WP_091343283.1">
    <property type="nucleotide sequence ID" value="NZ_FNRM01000006.1"/>
</dbReference>
<dbReference type="InterPro" id="IPR001228">
    <property type="entry name" value="IspD"/>
</dbReference>
<dbReference type="EMBL" id="FNRM01000006">
    <property type="protein sequence ID" value="SEA77051.1"/>
    <property type="molecule type" value="Genomic_DNA"/>
</dbReference>
<dbReference type="STRING" id="152573.SAMN04488051_10676"/>
<dbReference type="PANTHER" id="PTHR32125">
    <property type="entry name" value="2-C-METHYL-D-ERYTHRITOL 4-PHOSPHATE CYTIDYLYLTRANSFERASE, CHLOROPLASTIC"/>
    <property type="match status" value="1"/>
</dbReference>
<feature type="site" description="Positions MEP for the nucleophilic attack" evidence="7">
    <location>
        <position position="157"/>
    </location>
</feature>
<dbReference type="UniPathway" id="UPA00056">
    <property type="reaction ID" value="UER00093"/>
</dbReference>
<feature type="site" description="Positions MEP for the nucleophilic attack" evidence="7">
    <location>
        <position position="213"/>
    </location>
</feature>
<evidence type="ECO:0000256" key="7">
    <source>
        <dbReference type="HAMAP-Rule" id="MF_00108"/>
    </source>
</evidence>